<reference evidence="7" key="1">
    <citation type="submission" date="2023-01" db="EMBL/GenBank/DDBJ databases">
        <title>Draft genome sequence of Nocardiopsis sp. LSu2-4 isolated from halophytes.</title>
        <authorList>
            <person name="Duangmal K."/>
            <person name="Chantavorakit T."/>
        </authorList>
    </citation>
    <scope>NUCLEOTIDE SEQUENCE</scope>
    <source>
        <strain evidence="7">LSu2-4</strain>
    </source>
</reference>
<evidence type="ECO:0000313" key="7">
    <source>
        <dbReference type="EMBL" id="MDA2803512.1"/>
    </source>
</evidence>
<evidence type="ECO:0000313" key="8">
    <source>
        <dbReference type="Proteomes" id="UP001165685"/>
    </source>
</evidence>
<dbReference type="InterPro" id="IPR009057">
    <property type="entry name" value="Homeodomain-like_sf"/>
</dbReference>
<evidence type="ECO:0000259" key="6">
    <source>
        <dbReference type="PROSITE" id="PS50977"/>
    </source>
</evidence>
<dbReference type="Pfam" id="PF00440">
    <property type="entry name" value="TetR_N"/>
    <property type="match status" value="1"/>
</dbReference>
<sequence length="200" mass="21241">MAGHVDRAERRSRILRAAVRVFARDGVAASRVEDVAAEAGVAKGSVYLYFSGRDALLEAAFEAYAERAREGLRAARTGPGDPVDRLDALIEDALRLAVDDGDLVRTMMEMPASGHRGGPVPPGAAGLYAEYRRTVAGLLAEGRSLGRVRPCDVDRAATVLVGAVEGCLIQWIADPRVPVQDLAGTITGMWWTGLAAEGSR</sequence>
<name>A0ABT4TFN2_9ACTN</name>
<dbReference type="RefSeq" id="WP_270676001.1">
    <property type="nucleotide sequence ID" value="NZ_JAQFWP010000003.1"/>
</dbReference>
<dbReference type="InterPro" id="IPR001647">
    <property type="entry name" value="HTH_TetR"/>
</dbReference>
<evidence type="ECO:0000256" key="4">
    <source>
        <dbReference type="ARBA" id="ARBA00023163"/>
    </source>
</evidence>
<evidence type="ECO:0000256" key="5">
    <source>
        <dbReference type="PROSITE-ProRule" id="PRU00335"/>
    </source>
</evidence>
<dbReference type="PANTHER" id="PTHR30055:SF234">
    <property type="entry name" value="HTH-TYPE TRANSCRIPTIONAL REGULATOR BETI"/>
    <property type="match status" value="1"/>
</dbReference>
<keyword evidence="1" id="KW-0678">Repressor</keyword>
<comment type="caution">
    <text evidence="7">The sequence shown here is derived from an EMBL/GenBank/DDBJ whole genome shotgun (WGS) entry which is preliminary data.</text>
</comment>
<dbReference type="InterPro" id="IPR039538">
    <property type="entry name" value="BetI_C"/>
</dbReference>
<dbReference type="Gene3D" id="1.10.357.10">
    <property type="entry name" value="Tetracycline Repressor, domain 2"/>
    <property type="match status" value="1"/>
</dbReference>
<dbReference type="Proteomes" id="UP001165685">
    <property type="component" value="Unassembled WGS sequence"/>
</dbReference>
<accession>A0ABT4TFN2</accession>
<keyword evidence="4" id="KW-0804">Transcription</keyword>
<protein>
    <submittedName>
        <fullName evidence="7">TetR/AcrR family transcriptional regulator</fullName>
    </submittedName>
</protein>
<keyword evidence="2" id="KW-0805">Transcription regulation</keyword>
<keyword evidence="8" id="KW-1185">Reference proteome</keyword>
<dbReference type="Pfam" id="PF13977">
    <property type="entry name" value="TetR_C_6"/>
    <property type="match status" value="1"/>
</dbReference>
<organism evidence="7 8">
    <name type="scientific">Nocardiopsis suaedae</name>
    <dbReference type="NCBI Taxonomy" id="3018444"/>
    <lineage>
        <taxon>Bacteria</taxon>
        <taxon>Bacillati</taxon>
        <taxon>Actinomycetota</taxon>
        <taxon>Actinomycetes</taxon>
        <taxon>Streptosporangiales</taxon>
        <taxon>Nocardiopsidaceae</taxon>
        <taxon>Nocardiopsis</taxon>
    </lineage>
</organism>
<proteinExistence type="predicted"/>
<dbReference type="SUPFAM" id="SSF48498">
    <property type="entry name" value="Tetracyclin repressor-like, C-terminal domain"/>
    <property type="match status" value="1"/>
</dbReference>
<dbReference type="InterPro" id="IPR036271">
    <property type="entry name" value="Tet_transcr_reg_TetR-rel_C_sf"/>
</dbReference>
<dbReference type="EMBL" id="JAQFWP010000003">
    <property type="protein sequence ID" value="MDA2803512.1"/>
    <property type="molecule type" value="Genomic_DNA"/>
</dbReference>
<feature type="DNA-binding region" description="H-T-H motif" evidence="5">
    <location>
        <begin position="31"/>
        <end position="50"/>
    </location>
</feature>
<gene>
    <name evidence="7" type="ORF">O4U47_03240</name>
</gene>
<dbReference type="InterPro" id="IPR050109">
    <property type="entry name" value="HTH-type_TetR-like_transc_reg"/>
</dbReference>
<keyword evidence="3 5" id="KW-0238">DNA-binding</keyword>
<feature type="domain" description="HTH tetR-type" evidence="6">
    <location>
        <begin position="8"/>
        <end position="68"/>
    </location>
</feature>
<evidence type="ECO:0000256" key="1">
    <source>
        <dbReference type="ARBA" id="ARBA00022491"/>
    </source>
</evidence>
<evidence type="ECO:0000256" key="2">
    <source>
        <dbReference type="ARBA" id="ARBA00023015"/>
    </source>
</evidence>
<dbReference type="PANTHER" id="PTHR30055">
    <property type="entry name" value="HTH-TYPE TRANSCRIPTIONAL REGULATOR RUTR"/>
    <property type="match status" value="1"/>
</dbReference>
<dbReference type="PROSITE" id="PS50977">
    <property type="entry name" value="HTH_TETR_2"/>
    <property type="match status" value="1"/>
</dbReference>
<dbReference type="SUPFAM" id="SSF46689">
    <property type="entry name" value="Homeodomain-like"/>
    <property type="match status" value="1"/>
</dbReference>
<dbReference type="PRINTS" id="PR00455">
    <property type="entry name" value="HTHTETR"/>
</dbReference>
<evidence type="ECO:0000256" key="3">
    <source>
        <dbReference type="ARBA" id="ARBA00023125"/>
    </source>
</evidence>